<evidence type="ECO:0000313" key="2">
    <source>
        <dbReference type="EMBL" id="OKL52980.1"/>
    </source>
</evidence>
<reference evidence="3" key="1">
    <citation type="submission" date="2016-12" db="EMBL/GenBank/DDBJ databases">
        <authorList>
            <person name="Meng X."/>
        </authorList>
    </citation>
    <scope>NUCLEOTIDE SEQUENCE [LARGE SCALE GENOMIC DNA]</scope>
    <source>
        <strain evidence="3">DSM 19116</strain>
    </source>
</reference>
<keyword evidence="3" id="KW-1185">Reference proteome</keyword>
<dbReference type="Gene3D" id="3.50.50.60">
    <property type="entry name" value="FAD/NAD(P)-binding domain"/>
    <property type="match status" value="1"/>
</dbReference>
<evidence type="ECO:0000256" key="1">
    <source>
        <dbReference type="SAM" id="MobiDB-lite"/>
    </source>
</evidence>
<accession>A0A1Q5Q033</accession>
<comment type="caution">
    <text evidence="2">The sequence shown here is derived from an EMBL/GenBank/DDBJ whole genome shotgun (WGS) entry which is preliminary data.</text>
</comment>
<dbReference type="SUPFAM" id="SSF51905">
    <property type="entry name" value="FAD/NAD(P)-binding domain"/>
    <property type="match status" value="1"/>
</dbReference>
<proteinExistence type="predicted"/>
<dbReference type="AlphaFoldDB" id="A0A1Q5Q033"/>
<dbReference type="RefSeq" id="WP_073717550.1">
    <property type="nucleotide sequence ID" value="NZ_MQVR01000106.1"/>
</dbReference>
<dbReference type="InterPro" id="IPR036188">
    <property type="entry name" value="FAD/NAD-bd_sf"/>
</dbReference>
<evidence type="ECO:0000313" key="3">
    <source>
        <dbReference type="Proteomes" id="UP000185628"/>
    </source>
</evidence>
<sequence length="132" mass="14245">MAGFTFAQELRSRGFDGEITMMEPQGLPYDRPPLSKDYLLGTKTLEQIQFQPREWFVENRVTLIEAEAVAVEDSTVAAPAAVSGIGSLTVRLSNSEAVASTVTRGFDRSGMADSPTCGASSESIRHSNGSER</sequence>
<protein>
    <recommendedName>
        <fullName evidence="4">FAD/NAD(P)-binding domain-containing protein</fullName>
    </recommendedName>
</protein>
<evidence type="ECO:0008006" key="4">
    <source>
        <dbReference type="Google" id="ProtNLM"/>
    </source>
</evidence>
<gene>
    <name evidence="2" type="ORF">BSZ39_11930</name>
</gene>
<dbReference type="OrthoDB" id="4213189at2"/>
<organism evidence="2 3">
    <name type="scientific">Bowdeniella nasicola</name>
    <dbReference type="NCBI Taxonomy" id="208480"/>
    <lineage>
        <taxon>Bacteria</taxon>
        <taxon>Bacillati</taxon>
        <taxon>Actinomycetota</taxon>
        <taxon>Actinomycetes</taxon>
        <taxon>Actinomycetales</taxon>
        <taxon>Actinomycetaceae</taxon>
        <taxon>Bowdeniella</taxon>
    </lineage>
</organism>
<dbReference type="Proteomes" id="UP000185628">
    <property type="component" value="Unassembled WGS sequence"/>
</dbReference>
<feature type="compositionally biased region" description="Basic and acidic residues" evidence="1">
    <location>
        <begin position="123"/>
        <end position="132"/>
    </location>
</feature>
<feature type="region of interest" description="Disordered" evidence="1">
    <location>
        <begin position="106"/>
        <end position="132"/>
    </location>
</feature>
<dbReference type="EMBL" id="MQVR01000106">
    <property type="protein sequence ID" value="OKL52980.1"/>
    <property type="molecule type" value="Genomic_DNA"/>
</dbReference>
<name>A0A1Q5Q033_9ACTO</name>